<name>A0A6B0UER2_IXORI</name>
<proteinExistence type="predicted"/>
<evidence type="ECO:0000313" key="2">
    <source>
        <dbReference type="EMBL" id="MXU88027.1"/>
    </source>
</evidence>
<keyword evidence="1" id="KW-0812">Transmembrane</keyword>
<keyword evidence="1" id="KW-0472">Membrane</keyword>
<reference evidence="2" key="1">
    <citation type="submission" date="2019-12" db="EMBL/GenBank/DDBJ databases">
        <title>An insight into the sialome of adult female Ixodes ricinus ticks feeding for 6 days.</title>
        <authorList>
            <person name="Perner J."/>
            <person name="Ribeiro J.M.C."/>
        </authorList>
    </citation>
    <scope>NUCLEOTIDE SEQUENCE</scope>
    <source>
        <strain evidence="2">Semi-engorged</strain>
        <tissue evidence="2">Salivary glands</tissue>
    </source>
</reference>
<feature type="transmembrane region" description="Helical" evidence="1">
    <location>
        <begin position="57"/>
        <end position="80"/>
    </location>
</feature>
<accession>A0A6B0UER2</accession>
<dbReference type="EMBL" id="GIFC01005944">
    <property type="protein sequence ID" value="MXU88027.1"/>
    <property type="molecule type" value="Transcribed_RNA"/>
</dbReference>
<organism evidence="2">
    <name type="scientific">Ixodes ricinus</name>
    <name type="common">Common tick</name>
    <name type="synonym">Acarus ricinus</name>
    <dbReference type="NCBI Taxonomy" id="34613"/>
    <lineage>
        <taxon>Eukaryota</taxon>
        <taxon>Metazoa</taxon>
        <taxon>Ecdysozoa</taxon>
        <taxon>Arthropoda</taxon>
        <taxon>Chelicerata</taxon>
        <taxon>Arachnida</taxon>
        <taxon>Acari</taxon>
        <taxon>Parasitiformes</taxon>
        <taxon>Ixodida</taxon>
        <taxon>Ixodoidea</taxon>
        <taxon>Ixodidae</taxon>
        <taxon>Ixodinae</taxon>
        <taxon>Ixodes</taxon>
    </lineage>
</organism>
<evidence type="ECO:0000256" key="1">
    <source>
        <dbReference type="SAM" id="Phobius"/>
    </source>
</evidence>
<sequence length="100" mass="11048">MQSSSVSPKKTTRQILRRSSFSMFLKRYGKLCNSPSCRNRLTRAGEFGRNPECSQGYGMVGATIELNVIIMAPFCLFLLLRASVAHDVSNVASRRSAVST</sequence>
<keyword evidence="1" id="KW-1133">Transmembrane helix</keyword>
<protein>
    <submittedName>
        <fullName evidence="2">Putative conserved protein with signal anchor</fullName>
    </submittedName>
</protein>
<dbReference type="AlphaFoldDB" id="A0A6B0UER2"/>